<dbReference type="Gene3D" id="3.90.470.20">
    <property type="entry name" value="4'-phosphopantetheinyl transferase domain"/>
    <property type="match status" value="1"/>
</dbReference>
<comment type="caution">
    <text evidence="1">The sequence shown here is derived from an EMBL/GenBank/DDBJ whole genome shotgun (WGS) entry which is preliminary data.</text>
</comment>
<accession>A0ABT4ALF4</accession>
<dbReference type="InterPro" id="IPR037143">
    <property type="entry name" value="4-PPantetheinyl_Trfase_dom_sf"/>
</dbReference>
<protein>
    <recommendedName>
        <fullName evidence="3">Holo-[acyl-carrier-protein] synthase</fullName>
    </recommendedName>
</protein>
<dbReference type="EMBL" id="JAPNKA010000001">
    <property type="protein sequence ID" value="MCY1082530.1"/>
    <property type="molecule type" value="Genomic_DNA"/>
</dbReference>
<gene>
    <name evidence="1" type="ORF">OV287_49595</name>
</gene>
<organism evidence="1 2">
    <name type="scientific">Archangium lansingense</name>
    <dbReference type="NCBI Taxonomy" id="2995310"/>
    <lineage>
        <taxon>Bacteria</taxon>
        <taxon>Pseudomonadati</taxon>
        <taxon>Myxococcota</taxon>
        <taxon>Myxococcia</taxon>
        <taxon>Myxococcales</taxon>
        <taxon>Cystobacterineae</taxon>
        <taxon>Archangiaceae</taxon>
        <taxon>Archangium</taxon>
    </lineage>
</organism>
<evidence type="ECO:0000313" key="1">
    <source>
        <dbReference type="EMBL" id="MCY1082530.1"/>
    </source>
</evidence>
<evidence type="ECO:0000313" key="2">
    <source>
        <dbReference type="Proteomes" id="UP001207654"/>
    </source>
</evidence>
<evidence type="ECO:0008006" key="3">
    <source>
        <dbReference type="Google" id="ProtNLM"/>
    </source>
</evidence>
<dbReference type="Proteomes" id="UP001207654">
    <property type="component" value="Unassembled WGS sequence"/>
</dbReference>
<keyword evidence="2" id="KW-1185">Reference proteome</keyword>
<name>A0ABT4ALF4_9BACT</name>
<dbReference type="SUPFAM" id="SSF56214">
    <property type="entry name" value="4'-phosphopantetheinyl transferase"/>
    <property type="match status" value="1"/>
</dbReference>
<sequence>MPERRFHTATVVASTRAVEQWWREADGPHGPLLRWFTPAELTALASRRNPVSAVAARLAGKAAVRKVLARAGLETRLLPSLVDIQLSRDGDGRPVADVPAAVALWLCRSQLGLDVSLSHDERQVLASAVVAP</sequence>
<dbReference type="RefSeq" id="WP_267541094.1">
    <property type="nucleotide sequence ID" value="NZ_JAPNKA010000001.1"/>
</dbReference>
<reference evidence="1 2" key="1">
    <citation type="submission" date="2022-11" db="EMBL/GenBank/DDBJ databases">
        <title>Minimal conservation of predation-associated metabolite biosynthetic gene clusters underscores biosynthetic potential of Myxococcota including descriptions for ten novel species: Archangium lansinium sp. nov., Myxococcus landrumus sp. nov., Nannocystis bai.</title>
        <authorList>
            <person name="Ahearne A."/>
            <person name="Stevens C."/>
            <person name="Phillips K."/>
        </authorList>
    </citation>
    <scope>NUCLEOTIDE SEQUENCE [LARGE SCALE GENOMIC DNA]</scope>
    <source>
        <strain evidence="1 2">MIWBW</strain>
    </source>
</reference>
<proteinExistence type="predicted"/>